<dbReference type="Gene3D" id="3.40.50.720">
    <property type="entry name" value="NAD(P)-binding Rossmann-like Domain"/>
    <property type="match status" value="1"/>
</dbReference>
<keyword evidence="6" id="KW-1185">Reference proteome</keyword>
<dbReference type="SUPFAM" id="SSF51735">
    <property type="entry name" value="NAD(P)-binding Rossmann-fold domains"/>
    <property type="match status" value="1"/>
</dbReference>
<protein>
    <submittedName>
        <fullName evidence="5">NmrA family protein</fullName>
    </submittedName>
</protein>
<sequence>MSSTKLVTVYGATGQQGGSVINSLLENKSGEFAIRAITRNPESDKSTALASRGVEVVKGDGFRKDQMEAAFKGSWAAFVNTNSSDPLFHESGGMTEEELGKIIVDAAFEAGVQHFVYSGLTSAKLATNGEVPCITFDEKHAIGEYAKSKGFKSIVIVAAGWYMENHILPEFAELMGGFPLTPDAEGYLTLEIPRMGGNNEIPFIGIEADYGDLVHGVLLQPEAYNGQLIQAASEMATPEKLVEEFQKLTGKKSRYVAMEDWRAIESYGNPDIEALKTMYGFCQYVDGKYFGVPANLGSTKELKAKAIAAKGLPIEEHPLWTLEKFLKKHFSV</sequence>
<dbReference type="InterPro" id="IPR036291">
    <property type="entry name" value="NAD(P)-bd_dom_sf"/>
</dbReference>
<evidence type="ECO:0000313" key="6">
    <source>
        <dbReference type="Proteomes" id="UP000078397"/>
    </source>
</evidence>
<evidence type="ECO:0000256" key="2">
    <source>
        <dbReference type="ARBA" id="ARBA00022857"/>
    </source>
</evidence>
<evidence type="ECO:0000313" key="5">
    <source>
        <dbReference type="EMBL" id="OAQ74103.1"/>
    </source>
</evidence>
<name>A0A179G9N8_METCM</name>
<dbReference type="EMBL" id="LSBJ02000001">
    <property type="protein sequence ID" value="OAQ74103.1"/>
    <property type="molecule type" value="Genomic_DNA"/>
</dbReference>
<evidence type="ECO:0000256" key="3">
    <source>
        <dbReference type="ARBA" id="ARBA00023002"/>
    </source>
</evidence>
<dbReference type="STRING" id="1380566.A0A179G9N8"/>
<dbReference type="KEGG" id="pchm:VFPPC_01675"/>
<feature type="domain" description="NmrA-like" evidence="4">
    <location>
        <begin position="4"/>
        <end position="284"/>
    </location>
</feature>
<dbReference type="AlphaFoldDB" id="A0A179G9N8"/>
<dbReference type="OrthoDB" id="300709at2759"/>
<dbReference type="Pfam" id="PF05368">
    <property type="entry name" value="NmrA"/>
    <property type="match status" value="1"/>
</dbReference>
<gene>
    <name evidence="5" type="ORF">VFPPC_01675</name>
</gene>
<dbReference type="PANTHER" id="PTHR42748">
    <property type="entry name" value="NITROGEN METABOLITE REPRESSION PROTEIN NMRA FAMILY MEMBER"/>
    <property type="match status" value="1"/>
</dbReference>
<dbReference type="CDD" id="cd05251">
    <property type="entry name" value="NmrA_like_SDR_a"/>
    <property type="match status" value="1"/>
</dbReference>
<evidence type="ECO:0000256" key="1">
    <source>
        <dbReference type="ARBA" id="ARBA00006328"/>
    </source>
</evidence>
<comment type="caution">
    <text evidence="5">The sequence shown here is derived from an EMBL/GenBank/DDBJ whole genome shotgun (WGS) entry which is preliminary data.</text>
</comment>
<dbReference type="GO" id="GO:0016491">
    <property type="term" value="F:oxidoreductase activity"/>
    <property type="evidence" value="ECO:0007669"/>
    <property type="project" value="UniProtKB-KW"/>
</dbReference>
<organism evidence="5 6">
    <name type="scientific">Pochonia chlamydosporia 170</name>
    <dbReference type="NCBI Taxonomy" id="1380566"/>
    <lineage>
        <taxon>Eukaryota</taxon>
        <taxon>Fungi</taxon>
        <taxon>Dikarya</taxon>
        <taxon>Ascomycota</taxon>
        <taxon>Pezizomycotina</taxon>
        <taxon>Sordariomycetes</taxon>
        <taxon>Hypocreomycetidae</taxon>
        <taxon>Hypocreales</taxon>
        <taxon>Clavicipitaceae</taxon>
        <taxon>Pochonia</taxon>
    </lineage>
</organism>
<comment type="similarity">
    <text evidence="1">Belongs to the NmrA-type oxidoreductase family.</text>
</comment>
<keyword evidence="2" id="KW-0521">NADP</keyword>
<keyword evidence="3" id="KW-0560">Oxidoreductase</keyword>
<proteinExistence type="inferred from homology"/>
<dbReference type="RefSeq" id="XP_018150186.1">
    <property type="nucleotide sequence ID" value="XM_018281455.1"/>
</dbReference>
<dbReference type="GO" id="GO:0005634">
    <property type="term" value="C:nucleus"/>
    <property type="evidence" value="ECO:0007669"/>
    <property type="project" value="TreeGrafter"/>
</dbReference>
<evidence type="ECO:0000259" key="4">
    <source>
        <dbReference type="Pfam" id="PF05368"/>
    </source>
</evidence>
<dbReference type="Proteomes" id="UP000078397">
    <property type="component" value="Unassembled WGS sequence"/>
</dbReference>
<reference evidence="5 6" key="1">
    <citation type="journal article" date="2016" name="PLoS Pathog.">
        <title>Biosynthesis of antibiotic leucinostatins in bio-control fungus Purpureocillium lilacinum and their inhibition on phytophthora revealed by genome mining.</title>
        <authorList>
            <person name="Wang G."/>
            <person name="Liu Z."/>
            <person name="Lin R."/>
            <person name="Li E."/>
            <person name="Mao Z."/>
            <person name="Ling J."/>
            <person name="Yang Y."/>
            <person name="Yin W.B."/>
            <person name="Xie B."/>
        </authorList>
    </citation>
    <scope>NUCLEOTIDE SEQUENCE [LARGE SCALE GENOMIC DNA]</scope>
    <source>
        <strain evidence="5">170</strain>
    </source>
</reference>
<dbReference type="PANTHER" id="PTHR42748:SF30">
    <property type="entry name" value="NMRA-LIKE DOMAIN-CONTAINING PROTEIN"/>
    <property type="match status" value="1"/>
</dbReference>
<dbReference type="InterPro" id="IPR051164">
    <property type="entry name" value="NmrA-like_oxidored"/>
</dbReference>
<dbReference type="Gene3D" id="3.90.25.10">
    <property type="entry name" value="UDP-galactose 4-epimerase, domain 1"/>
    <property type="match status" value="1"/>
</dbReference>
<dbReference type="InterPro" id="IPR008030">
    <property type="entry name" value="NmrA-like"/>
</dbReference>
<dbReference type="GeneID" id="28845449"/>
<accession>A0A179G9N8</accession>